<organism evidence="1 2">
    <name type="scientific">Rosa chinensis</name>
    <name type="common">China rose</name>
    <dbReference type="NCBI Taxonomy" id="74649"/>
    <lineage>
        <taxon>Eukaryota</taxon>
        <taxon>Viridiplantae</taxon>
        <taxon>Streptophyta</taxon>
        <taxon>Embryophyta</taxon>
        <taxon>Tracheophyta</taxon>
        <taxon>Spermatophyta</taxon>
        <taxon>Magnoliopsida</taxon>
        <taxon>eudicotyledons</taxon>
        <taxon>Gunneridae</taxon>
        <taxon>Pentapetalae</taxon>
        <taxon>rosids</taxon>
        <taxon>fabids</taxon>
        <taxon>Rosales</taxon>
        <taxon>Rosaceae</taxon>
        <taxon>Rosoideae</taxon>
        <taxon>Rosoideae incertae sedis</taxon>
        <taxon>Rosa</taxon>
    </lineage>
</organism>
<gene>
    <name evidence="1" type="ORF">RchiOBHm_Chr2g0161451</name>
</gene>
<name>A0A2P6S2R6_ROSCH</name>
<comment type="caution">
    <text evidence="1">The sequence shown here is derived from an EMBL/GenBank/DDBJ whole genome shotgun (WGS) entry which is preliminary data.</text>
</comment>
<evidence type="ECO:0000313" key="1">
    <source>
        <dbReference type="EMBL" id="PRQ52980.1"/>
    </source>
</evidence>
<dbReference type="Pfam" id="PF12609">
    <property type="entry name" value="DUF3774"/>
    <property type="match status" value="1"/>
</dbReference>
<dbReference type="EMBL" id="PDCK01000040">
    <property type="protein sequence ID" value="PRQ52980.1"/>
    <property type="molecule type" value="Genomic_DNA"/>
</dbReference>
<keyword evidence="2" id="KW-1185">Reference proteome</keyword>
<accession>A0A2P6S2R6</accession>
<protein>
    <recommendedName>
        <fullName evidence="3">Wound-responsive family protein</fullName>
    </recommendedName>
</protein>
<dbReference type="PANTHER" id="PTHR33090">
    <property type="entry name" value="DUF3774 DOMAIN PROTEIN-RELATED"/>
    <property type="match status" value="1"/>
</dbReference>
<sequence length="94" mass="10624">MSSSSSVANRAWVAAASVGVVEALKRDQGICRWSQTMRLAQQRAKTHLRSFSQANQRLSSSYSALFSRKLRDDKPKQSEESMRNVMYLNSWGPN</sequence>
<dbReference type="Gramene" id="PRQ52980">
    <property type="protein sequence ID" value="PRQ52980"/>
    <property type="gene ID" value="RchiOBHm_Chr2g0161451"/>
</dbReference>
<reference evidence="1 2" key="1">
    <citation type="journal article" date="2018" name="Nat. Genet.">
        <title>The Rosa genome provides new insights in the design of modern roses.</title>
        <authorList>
            <person name="Bendahmane M."/>
        </authorList>
    </citation>
    <scope>NUCLEOTIDE SEQUENCE [LARGE SCALE GENOMIC DNA]</scope>
    <source>
        <strain evidence="2">cv. Old Blush</strain>
    </source>
</reference>
<dbReference type="STRING" id="74649.A0A2P6S2R6"/>
<dbReference type="OMA" id="HARNNCG"/>
<dbReference type="Proteomes" id="UP000238479">
    <property type="component" value="Chromosome 2"/>
</dbReference>
<proteinExistence type="predicted"/>
<dbReference type="InterPro" id="IPR022251">
    <property type="entry name" value="DUF3774_wound-induced"/>
</dbReference>
<dbReference type="AlphaFoldDB" id="A0A2P6S2R6"/>
<evidence type="ECO:0008006" key="3">
    <source>
        <dbReference type="Google" id="ProtNLM"/>
    </source>
</evidence>
<evidence type="ECO:0000313" key="2">
    <source>
        <dbReference type="Proteomes" id="UP000238479"/>
    </source>
</evidence>